<dbReference type="InterPro" id="IPR036844">
    <property type="entry name" value="Hint_dom_sf"/>
</dbReference>
<dbReference type="Proteomes" id="UP001595847">
    <property type="component" value="Unassembled WGS sequence"/>
</dbReference>
<proteinExistence type="predicted"/>
<dbReference type="CDD" id="cd00081">
    <property type="entry name" value="Hint"/>
    <property type="match status" value="1"/>
</dbReference>
<name>A0ABV8FK37_9ACTN</name>
<sequence length="275" mass="29866">MLADSSTPAIEDVEVGDEVLAFDPLTGEEGPREVTRLISSAGGKTLVTLTVDSGDGDTDTLTATDAHPFWVPERAEWVDAVDLEPGTWLRTSAGTWAQVTAAETRTVDDQRVHNLTVADLHTYYVGDGAGSLLVHNQDGCRNGRVTFRANELAAESYEYRAGRHPDNDAPLAPIRYVSTFEYTDANGQTQTITRANDLGGRHAEEIIMDELAELGIPDDNVTGIYSERVPCSTSGHECGIQIGRYSNADISFTLDGSRDQNAQEIARYMAENGDR</sequence>
<dbReference type="InterPro" id="IPR016192">
    <property type="entry name" value="APOBEC/CMP_deaminase_Zn-bd"/>
</dbReference>
<organism evidence="1 2">
    <name type="scientific">Nocardiopsis sediminis</name>
    <dbReference type="NCBI Taxonomy" id="1778267"/>
    <lineage>
        <taxon>Bacteria</taxon>
        <taxon>Bacillati</taxon>
        <taxon>Actinomycetota</taxon>
        <taxon>Actinomycetes</taxon>
        <taxon>Streptosporangiales</taxon>
        <taxon>Nocardiopsidaceae</taxon>
        <taxon>Nocardiopsis</taxon>
    </lineage>
</organism>
<dbReference type="Gene3D" id="2.170.16.10">
    <property type="entry name" value="Hedgehog/Intein (Hint) domain"/>
    <property type="match status" value="1"/>
</dbReference>
<dbReference type="EMBL" id="JBHSBH010000007">
    <property type="protein sequence ID" value="MFC3996504.1"/>
    <property type="molecule type" value="Genomic_DNA"/>
</dbReference>
<dbReference type="InterPro" id="IPR032722">
    <property type="entry name" value="Deaminase_XOO_2897"/>
</dbReference>
<dbReference type="SUPFAM" id="SSF51294">
    <property type="entry name" value="Hedgehog/intein (Hint) domain"/>
    <property type="match status" value="1"/>
</dbReference>
<dbReference type="PROSITE" id="PS00903">
    <property type="entry name" value="CYT_DCMP_DEAMINASES_1"/>
    <property type="match status" value="1"/>
</dbReference>
<evidence type="ECO:0000313" key="2">
    <source>
        <dbReference type="Proteomes" id="UP001595847"/>
    </source>
</evidence>
<comment type="caution">
    <text evidence="1">The sequence shown here is derived from an EMBL/GenBank/DDBJ whole genome shotgun (WGS) entry which is preliminary data.</text>
</comment>
<gene>
    <name evidence="1" type="ORF">ACFOVU_11285</name>
</gene>
<keyword evidence="2" id="KW-1185">Reference proteome</keyword>
<protein>
    <submittedName>
        <fullName evidence="1">Polymorphic toxin-type HINT domain-containing protein</fullName>
    </submittedName>
</protein>
<reference evidence="2" key="1">
    <citation type="journal article" date="2019" name="Int. J. Syst. Evol. Microbiol.">
        <title>The Global Catalogue of Microorganisms (GCM) 10K type strain sequencing project: providing services to taxonomists for standard genome sequencing and annotation.</title>
        <authorList>
            <consortium name="The Broad Institute Genomics Platform"/>
            <consortium name="The Broad Institute Genome Sequencing Center for Infectious Disease"/>
            <person name="Wu L."/>
            <person name="Ma J."/>
        </authorList>
    </citation>
    <scope>NUCLEOTIDE SEQUENCE [LARGE SCALE GENOMIC DNA]</scope>
    <source>
        <strain evidence="2">TBRC 1826</strain>
    </source>
</reference>
<dbReference type="RefSeq" id="WP_378532604.1">
    <property type="nucleotide sequence ID" value="NZ_JBHSBH010000007.1"/>
</dbReference>
<evidence type="ECO:0000313" key="1">
    <source>
        <dbReference type="EMBL" id="MFC3996504.1"/>
    </source>
</evidence>
<dbReference type="Pfam" id="PF14440">
    <property type="entry name" value="XOO_2897-deam"/>
    <property type="match status" value="1"/>
</dbReference>
<dbReference type="Pfam" id="PF07591">
    <property type="entry name" value="PT-HINT"/>
    <property type="match status" value="1"/>
</dbReference>
<accession>A0ABV8FK37</accession>